<sequence>GTNVGINCNLYGSAMHDKHISSFTWGSAVDGYTTYNLDKALAVNKTVMSRRQHKLSKFDEELLRNVFQLTTG</sequence>
<organism evidence="1">
    <name type="scientific">marine metagenome</name>
    <dbReference type="NCBI Taxonomy" id="408172"/>
    <lineage>
        <taxon>unclassified sequences</taxon>
        <taxon>metagenomes</taxon>
        <taxon>ecological metagenomes</taxon>
    </lineage>
</organism>
<proteinExistence type="predicted"/>
<reference evidence="1" key="1">
    <citation type="submission" date="2018-05" db="EMBL/GenBank/DDBJ databases">
        <authorList>
            <person name="Lanie J.A."/>
            <person name="Ng W.-L."/>
            <person name="Kazmierczak K.M."/>
            <person name="Andrzejewski T.M."/>
            <person name="Davidsen T.M."/>
            <person name="Wayne K.J."/>
            <person name="Tettelin H."/>
            <person name="Glass J.I."/>
            <person name="Rusch D."/>
            <person name="Podicherti R."/>
            <person name="Tsui H.-C.T."/>
            <person name="Winkler M.E."/>
        </authorList>
    </citation>
    <scope>NUCLEOTIDE SEQUENCE</scope>
</reference>
<gene>
    <name evidence="1" type="ORF">METZ01_LOCUS491102</name>
</gene>
<evidence type="ECO:0000313" key="1">
    <source>
        <dbReference type="EMBL" id="SVE38248.1"/>
    </source>
</evidence>
<accession>A0A383D307</accession>
<name>A0A383D307_9ZZZZ</name>
<dbReference type="EMBL" id="UINC01213466">
    <property type="protein sequence ID" value="SVE38248.1"/>
    <property type="molecule type" value="Genomic_DNA"/>
</dbReference>
<protein>
    <submittedName>
        <fullName evidence="1">Uncharacterized protein</fullName>
    </submittedName>
</protein>
<feature type="non-terminal residue" evidence="1">
    <location>
        <position position="1"/>
    </location>
</feature>
<dbReference type="AlphaFoldDB" id="A0A383D307"/>